<dbReference type="GO" id="GO:0005829">
    <property type="term" value="C:cytosol"/>
    <property type="evidence" value="ECO:0007669"/>
    <property type="project" value="TreeGrafter"/>
</dbReference>
<dbReference type="Proteomes" id="UP000326202">
    <property type="component" value="Chromosome"/>
</dbReference>
<evidence type="ECO:0000256" key="1">
    <source>
        <dbReference type="ARBA" id="ARBA00010458"/>
    </source>
</evidence>
<reference evidence="5 6" key="1">
    <citation type="submission" date="2019-08" db="EMBL/GenBank/DDBJ databases">
        <title>Hyperibacter terrae gen. nov., sp. nov. and Hyperibacter viscosus sp. nov., two new members in the family Rhodospirillaceae isolated from the rhizosphere of Hypericum perforatum.</title>
        <authorList>
            <person name="Noviana Z."/>
        </authorList>
    </citation>
    <scope>NUCLEOTIDE SEQUENCE [LARGE SCALE GENOMIC DNA]</scope>
    <source>
        <strain evidence="5 6">R5913</strain>
    </source>
</reference>
<dbReference type="CDD" id="cd03442">
    <property type="entry name" value="BFIT_BACH"/>
    <property type="match status" value="1"/>
</dbReference>
<dbReference type="PANTHER" id="PTHR11049:SF5">
    <property type="entry name" value="ACYL-COA THIOESTER HYDROLASE YCIA"/>
    <property type="match status" value="1"/>
</dbReference>
<name>A0A5J6MIN6_9PROT</name>
<dbReference type="AlphaFoldDB" id="A0A5J6MIN6"/>
<organism evidence="5 6">
    <name type="scientific">Hypericibacter terrae</name>
    <dbReference type="NCBI Taxonomy" id="2602015"/>
    <lineage>
        <taxon>Bacteria</taxon>
        <taxon>Pseudomonadati</taxon>
        <taxon>Pseudomonadota</taxon>
        <taxon>Alphaproteobacteria</taxon>
        <taxon>Rhodospirillales</taxon>
        <taxon>Dongiaceae</taxon>
        <taxon>Hypericibacter</taxon>
    </lineage>
</organism>
<evidence type="ECO:0000259" key="4">
    <source>
        <dbReference type="PROSITE" id="PS51770"/>
    </source>
</evidence>
<comment type="similarity">
    <text evidence="1">Belongs to the acyl coenzyme A hydrolase family.</text>
</comment>
<evidence type="ECO:0000256" key="2">
    <source>
        <dbReference type="ARBA" id="ARBA00022801"/>
    </source>
</evidence>
<protein>
    <submittedName>
        <fullName evidence="5">Acyl-CoA thioesterase</fullName>
    </submittedName>
</protein>
<dbReference type="Gene3D" id="3.10.129.10">
    <property type="entry name" value="Hotdog Thioesterase"/>
    <property type="match status" value="1"/>
</dbReference>
<dbReference type="KEGG" id="htq:FRZ44_24030"/>
<dbReference type="SUPFAM" id="SSF54637">
    <property type="entry name" value="Thioesterase/thiol ester dehydrase-isomerase"/>
    <property type="match status" value="1"/>
</dbReference>
<keyword evidence="6" id="KW-1185">Reference proteome</keyword>
<dbReference type="InterPro" id="IPR033120">
    <property type="entry name" value="HOTDOG_ACOT"/>
</dbReference>
<gene>
    <name evidence="5" type="ORF">FRZ44_24030</name>
</gene>
<evidence type="ECO:0000313" key="6">
    <source>
        <dbReference type="Proteomes" id="UP000326202"/>
    </source>
</evidence>
<dbReference type="InterPro" id="IPR006683">
    <property type="entry name" value="Thioestr_dom"/>
</dbReference>
<dbReference type="OrthoDB" id="9801856at2"/>
<dbReference type="InterPro" id="IPR029069">
    <property type="entry name" value="HotDog_dom_sf"/>
</dbReference>
<dbReference type="GO" id="GO:0009062">
    <property type="term" value="P:fatty acid catabolic process"/>
    <property type="evidence" value="ECO:0007669"/>
    <property type="project" value="TreeGrafter"/>
</dbReference>
<evidence type="ECO:0000313" key="5">
    <source>
        <dbReference type="EMBL" id="QEX17107.1"/>
    </source>
</evidence>
<dbReference type="PANTHER" id="PTHR11049">
    <property type="entry name" value="ACYL COENZYME A THIOESTER HYDROLASE"/>
    <property type="match status" value="1"/>
</dbReference>
<dbReference type="GO" id="GO:0052816">
    <property type="term" value="F:long-chain fatty acyl-CoA hydrolase activity"/>
    <property type="evidence" value="ECO:0007669"/>
    <property type="project" value="TreeGrafter"/>
</dbReference>
<evidence type="ECO:0000256" key="3">
    <source>
        <dbReference type="PROSITE-ProRule" id="PRU01106"/>
    </source>
</evidence>
<dbReference type="EMBL" id="CP042906">
    <property type="protein sequence ID" value="QEX17107.1"/>
    <property type="molecule type" value="Genomic_DNA"/>
</dbReference>
<accession>A0A5J6MIN6</accession>
<feature type="domain" description="HotDog ACOT-type" evidence="4">
    <location>
        <begin position="20"/>
        <end position="132"/>
    </location>
</feature>
<dbReference type="InterPro" id="IPR040170">
    <property type="entry name" value="Cytosol_ACT"/>
</dbReference>
<sequence length="141" mass="15230">MTETRNPDSSAIARLHEGLPDLDPAIRTLAMPADANANGDIFGGWLMAQMDIAGAVAAIRRAQGRVATVAVDAMAFHRPVMIGDLLSCYATVVKVGRSSMAVDIESWVQRRHTGKAEKVTQGRFTYVAIDETGRPRPVPKE</sequence>
<dbReference type="RefSeq" id="WP_151177388.1">
    <property type="nucleotide sequence ID" value="NZ_CP042906.1"/>
</dbReference>
<dbReference type="PROSITE" id="PS51770">
    <property type="entry name" value="HOTDOG_ACOT"/>
    <property type="match status" value="1"/>
</dbReference>
<proteinExistence type="inferred from homology"/>
<keyword evidence="2 3" id="KW-0378">Hydrolase</keyword>
<dbReference type="Pfam" id="PF03061">
    <property type="entry name" value="4HBT"/>
    <property type="match status" value="1"/>
</dbReference>
<dbReference type="GO" id="GO:0006637">
    <property type="term" value="P:acyl-CoA metabolic process"/>
    <property type="evidence" value="ECO:0007669"/>
    <property type="project" value="TreeGrafter"/>
</dbReference>